<dbReference type="eggNOG" id="ENOG50337FQ">
    <property type="taxonomic scope" value="Bacteria"/>
</dbReference>
<dbReference type="PATRIC" id="fig|1433126.3.peg.647"/>
<dbReference type="STRING" id="1433126.BN938_0649"/>
<dbReference type="EMBL" id="HG934468">
    <property type="protein sequence ID" value="CDN30754.1"/>
    <property type="molecule type" value="Genomic_DNA"/>
</dbReference>
<keyword evidence="2" id="KW-1185">Reference proteome</keyword>
<evidence type="ECO:0000313" key="1">
    <source>
        <dbReference type="EMBL" id="CDN30754.1"/>
    </source>
</evidence>
<evidence type="ECO:0000313" key="2">
    <source>
        <dbReference type="Proteomes" id="UP000027616"/>
    </source>
</evidence>
<accession>A0A060RBI6</accession>
<protein>
    <submittedName>
        <fullName evidence="1">Uncharacterized protein</fullName>
    </submittedName>
</protein>
<reference evidence="1 2" key="1">
    <citation type="journal article" date="2015" name="Genome Announc.">
        <title>Complete Genome Sequence of the Novel Leech Symbiont Mucinivorans hirudinis M3T.</title>
        <authorList>
            <person name="Nelson M.C."/>
            <person name="Bomar L."/>
            <person name="Graf J."/>
        </authorList>
    </citation>
    <scope>NUCLEOTIDE SEQUENCE [LARGE SCALE GENOMIC DNA]</scope>
    <source>
        <strain evidence="2">M3</strain>
    </source>
</reference>
<name>A0A060RBI6_9BACT</name>
<dbReference type="Proteomes" id="UP000027616">
    <property type="component" value="Chromosome I"/>
</dbReference>
<proteinExistence type="predicted"/>
<dbReference type="KEGG" id="rbc:BN938_0649"/>
<sequence>MFTQLISKLKCNDKSPAYYQYYPRLFKKYYNNINDTILSDLCDAGYYYYQSILLTDLVIDDKDTSNFPLILTLQEEAIKILTSIYGRDSRFWKIWNSRKMEYMDAVKIEKALEDSKQISFDVYEDLADKKSAFGKIAIDSLNSLSDNNYQEMYNKLLESHKFFSVGFQLYDDVKDFREDLQKGQFNWAVYKLKDIVDFAEFDNDIPTLNKLLYIRGVAQEVLKLSIDNFQKSLDIINQSQNESEWGQVVAEMKSTIESYLDITNGYIHTIKAKIEIANNKFVNDCFFDITKCSNTIVSRGLEYIKNDYLHSYADLKHIMYLSNLDDFDNTNQIHISDTFQRALLNDCLLAVSETCKVDISDYIDQEVDYLMNRRNIDVVGGWSYFPTVMEIAPDIDDLGQIIQLLINAQKSELIGRYCMPAINTALQSHYNHGNVAATWIVPNDNKTAKQTKQDYMNRTKWGT</sequence>
<dbReference type="AlphaFoldDB" id="A0A060RBI6"/>
<gene>
    <name evidence="1" type="ORF">BN938_0649</name>
</gene>
<organism evidence="1 2">
    <name type="scientific">Mucinivorans hirudinis</name>
    <dbReference type="NCBI Taxonomy" id="1433126"/>
    <lineage>
        <taxon>Bacteria</taxon>
        <taxon>Pseudomonadati</taxon>
        <taxon>Bacteroidota</taxon>
        <taxon>Bacteroidia</taxon>
        <taxon>Bacteroidales</taxon>
        <taxon>Rikenellaceae</taxon>
        <taxon>Mucinivorans</taxon>
    </lineage>
</organism>
<dbReference type="HOGENOM" id="CLU_031179_0_0_10"/>